<gene>
    <name evidence="2" type="ORF">H4R34_004937</name>
</gene>
<dbReference type="OrthoDB" id="5568262at2759"/>
<feature type="transmembrane region" description="Helical" evidence="1">
    <location>
        <begin position="411"/>
        <end position="433"/>
    </location>
</feature>
<dbReference type="EMBL" id="JANBQB010000746">
    <property type="protein sequence ID" value="KAJ1973847.1"/>
    <property type="molecule type" value="Genomic_DNA"/>
</dbReference>
<dbReference type="AlphaFoldDB" id="A0A9W8B3B3"/>
<sequence>MLGLCRNLVSAVVIWVLSAILTLPVTATASLARLQTSPAVRITQPACPWAYIFRVDRRKGQSPLFSDLQPGTLSSVALLPNLTLVWNATALDQTTPCYSSHKLCTQYANPPNAQPEPAGAPTLLIASRSDGQIANTPVLNIDDISHTYCLLQCAAVRSRTLRRRAAQASIEDPPGHIFGSTRVTDKEAAVATTKGFKAQRWFFFSLFAFSGLYALYQLGVLFYQFGPQINLRAVVYLTSLAFVITTMAAPFGPVPTSAGLFFTYLTFLLALWAYLGLLMTWNYFVVSFYQSPFGRCLTPGCYIIGGFAACLALLAIIGAFPHSGAEELDEFTAMIFVFVAPLVLWIKSISLGIYAARCFRAIPRDIQPHSVFRAIIKMTAVIIVLQGGFAFASLAVVLYAVRVFTHDPHVYLAFLVCYHLATLFTFVVIFWFLTVHDSIPSLLTLVSKRASAHNPNLYIQSTEGAASVIPRESPLLSSLPIRHSLLNPSTSHHQLFTRGPVESEKRTLARDRRSVQLENALRKASKHSLFQIFETPQLEDVPEGEPKYRIGRFHWERESERFQQLYAMARRMGKKSSLSLQSSYHSWSLPSSRSYKKPSTLNLSSQVSLNHLLGDTVDFTLDPYDISFAQRYPNNVPSVSSSQKNVHNLSIAIPPPTLTLQPSVARN</sequence>
<keyword evidence="1" id="KW-0472">Membrane</keyword>
<keyword evidence="1" id="KW-1133">Transmembrane helix</keyword>
<feature type="transmembrane region" description="Helical" evidence="1">
    <location>
        <begin position="301"/>
        <end position="321"/>
    </location>
</feature>
<name>A0A9W8B3B3_9FUNG</name>
<dbReference type="Proteomes" id="UP001151582">
    <property type="component" value="Unassembled WGS sequence"/>
</dbReference>
<keyword evidence="3" id="KW-1185">Reference proteome</keyword>
<organism evidence="2 3">
    <name type="scientific">Dimargaris verticillata</name>
    <dbReference type="NCBI Taxonomy" id="2761393"/>
    <lineage>
        <taxon>Eukaryota</taxon>
        <taxon>Fungi</taxon>
        <taxon>Fungi incertae sedis</taxon>
        <taxon>Zoopagomycota</taxon>
        <taxon>Kickxellomycotina</taxon>
        <taxon>Dimargaritomycetes</taxon>
        <taxon>Dimargaritales</taxon>
        <taxon>Dimargaritaceae</taxon>
        <taxon>Dimargaris</taxon>
    </lineage>
</organism>
<evidence type="ECO:0000313" key="2">
    <source>
        <dbReference type="EMBL" id="KAJ1973847.1"/>
    </source>
</evidence>
<protein>
    <submittedName>
        <fullName evidence="2">Uncharacterized protein</fullName>
    </submittedName>
</protein>
<feature type="transmembrane region" description="Helical" evidence="1">
    <location>
        <begin position="201"/>
        <end position="222"/>
    </location>
</feature>
<feature type="transmembrane region" description="Helical" evidence="1">
    <location>
        <begin position="264"/>
        <end position="289"/>
    </location>
</feature>
<feature type="transmembrane region" description="Helical" evidence="1">
    <location>
        <begin position="234"/>
        <end position="252"/>
    </location>
</feature>
<feature type="transmembrane region" description="Helical" evidence="1">
    <location>
        <begin position="375"/>
        <end position="399"/>
    </location>
</feature>
<accession>A0A9W8B3B3</accession>
<evidence type="ECO:0000256" key="1">
    <source>
        <dbReference type="SAM" id="Phobius"/>
    </source>
</evidence>
<keyword evidence="1" id="KW-0812">Transmembrane</keyword>
<evidence type="ECO:0000313" key="3">
    <source>
        <dbReference type="Proteomes" id="UP001151582"/>
    </source>
</evidence>
<comment type="caution">
    <text evidence="2">The sequence shown here is derived from an EMBL/GenBank/DDBJ whole genome shotgun (WGS) entry which is preliminary data.</text>
</comment>
<feature type="transmembrane region" description="Helical" evidence="1">
    <location>
        <begin position="333"/>
        <end position="354"/>
    </location>
</feature>
<reference evidence="2" key="1">
    <citation type="submission" date="2022-07" db="EMBL/GenBank/DDBJ databases">
        <title>Phylogenomic reconstructions and comparative analyses of Kickxellomycotina fungi.</title>
        <authorList>
            <person name="Reynolds N.K."/>
            <person name="Stajich J.E."/>
            <person name="Barry K."/>
            <person name="Grigoriev I.V."/>
            <person name="Crous P."/>
            <person name="Smith M.E."/>
        </authorList>
    </citation>
    <scope>NUCLEOTIDE SEQUENCE</scope>
    <source>
        <strain evidence="2">RSA 567</strain>
    </source>
</reference>
<proteinExistence type="predicted"/>